<organism evidence="1 2">
    <name type="scientific">Chitiniphilus eburneus</name>
    <dbReference type="NCBI Taxonomy" id="2571148"/>
    <lineage>
        <taxon>Bacteria</taxon>
        <taxon>Pseudomonadati</taxon>
        <taxon>Pseudomonadota</taxon>
        <taxon>Betaproteobacteria</taxon>
        <taxon>Neisseriales</taxon>
        <taxon>Chitinibacteraceae</taxon>
        <taxon>Chitiniphilus</taxon>
    </lineage>
</organism>
<evidence type="ECO:0000313" key="1">
    <source>
        <dbReference type="EMBL" id="TJZ68375.1"/>
    </source>
</evidence>
<keyword evidence="2" id="KW-1185">Reference proteome</keyword>
<dbReference type="Pfam" id="PF09926">
    <property type="entry name" value="DUF2158"/>
    <property type="match status" value="1"/>
</dbReference>
<dbReference type="OrthoDB" id="1264301at2"/>
<dbReference type="AlphaFoldDB" id="A0A4U0PK73"/>
<dbReference type="Proteomes" id="UP000310016">
    <property type="component" value="Unassembled WGS sequence"/>
</dbReference>
<comment type="caution">
    <text evidence="1">The sequence shown here is derived from an EMBL/GenBank/DDBJ whole genome shotgun (WGS) entry which is preliminary data.</text>
</comment>
<gene>
    <name evidence="1" type="ORF">FAZ21_15730</name>
</gene>
<dbReference type="RefSeq" id="WP_136774396.1">
    <property type="nucleotide sequence ID" value="NZ_CP156074.1"/>
</dbReference>
<name>A0A4U0PK73_9NEIS</name>
<protein>
    <submittedName>
        <fullName evidence="1">DUF2158 domain-containing protein</fullName>
    </submittedName>
</protein>
<dbReference type="EMBL" id="SUMF01000024">
    <property type="protein sequence ID" value="TJZ68375.1"/>
    <property type="molecule type" value="Genomic_DNA"/>
</dbReference>
<dbReference type="InterPro" id="IPR019226">
    <property type="entry name" value="DUF2158"/>
</dbReference>
<proteinExistence type="predicted"/>
<evidence type="ECO:0000313" key="2">
    <source>
        <dbReference type="Proteomes" id="UP000310016"/>
    </source>
</evidence>
<sequence>MEHQFKSGDVVKLKSGGSSMTVESINEEDRQYVTCVWHEGKKPYREVYLASTLEPYKQGVAAIGPLRL</sequence>
<accession>A0A4U0PK73</accession>
<reference evidence="1 2" key="1">
    <citation type="submission" date="2019-04" db="EMBL/GenBank/DDBJ databases">
        <title>Chitiniphilus eburnea sp. nov., a novel chitinolytic bacterium isolated from aquaculture sludge.</title>
        <authorList>
            <person name="Sheng M."/>
        </authorList>
    </citation>
    <scope>NUCLEOTIDE SEQUENCE [LARGE SCALE GENOMIC DNA]</scope>
    <source>
        <strain evidence="1 2">HX-2-15</strain>
    </source>
</reference>